<evidence type="ECO:0000259" key="2">
    <source>
        <dbReference type="Pfam" id="PF22954"/>
    </source>
</evidence>
<keyword evidence="4" id="KW-1185">Reference proteome</keyword>
<keyword evidence="1" id="KW-0472">Membrane</keyword>
<organism evidence="3 4">
    <name type="scientific">Toxocara canis</name>
    <name type="common">Canine roundworm</name>
    <dbReference type="NCBI Taxonomy" id="6265"/>
    <lineage>
        <taxon>Eukaryota</taxon>
        <taxon>Metazoa</taxon>
        <taxon>Ecdysozoa</taxon>
        <taxon>Nematoda</taxon>
        <taxon>Chromadorea</taxon>
        <taxon>Rhabditida</taxon>
        <taxon>Spirurina</taxon>
        <taxon>Ascaridomorpha</taxon>
        <taxon>Ascaridoidea</taxon>
        <taxon>Toxocaridae</taxon>
        <taxon>Toxocara</taxon>
    </lineage>
</organism>
<dbReference type="AlphaFoldDB" id="A0A0B2VM90"/>
<evidence type="ECO:0000313" key="3">
    <source>
        <dbReference type="EMBL" id="KHN84611.1"/>
    </source>
</evidence>
<name>A0A0B2VM90_TOXCA</name>
<gene>
    <name evidence="3" type="ORF">Tcan_09192</name>
</gene>
<evidence type="ECO:0000256" key="1">
    <source>
        <dbReference type="SAM" id="Phobius"/>
    </source>
</evidence>
<accession>A0A0B2VM90</accession>
<keyword evidence="1" id="KW-0812">Transmembrane</keyword>
<comment type="caution">
    <text evidence="3">The sequence shown here is derived from an EMBL/GenBank/DDBJ whole genome shotgun (WGS) entry which is preliminary data.</text>
</comment>
<dbReference type="EMBL" id="JPKZ01000912">
    <property type="protein sequence ID" value="KHN84611.1"/>
    <property type="molecule type" value="Genomic_DNA"/>
</dbReference>
<keyword evidence="1" id="KW-1133">Transmembrane helix</keyword>
<dbReference type="OrthoDB" id="5779725at2759"/>
<dbReference type="InterPro" id="IPR054291">
    <property type="entry name" value="DUF7027"/>
</dbReference>
<proteinExistence type="predicted"/>
<protein>
    <recommendedName>
        <fullName evidence="2">DUF7027 domain-containing protein</fullName>
    </recommendedName>
</protein>
<sequence length="183" mass="20466">MDFDPRHPKWQCCCCRLSSGLKILATVEIIVACLIAALYAYSTFAIALNNPADLSWFAMTLVPMCILCAVTSALLIVGIRQRNVKLMYPTLAARAMLVTFVQVFGVSTVVRPGHITSAETIHAIKENGRWKSKTHEKARCCKPRRAIGRAAIGIFDVFHDLHLDFRLLYDLSGSTLHQIHQRL</sequence>
<feature type="transmembrane region" description="Helical" evidence="1">
    <location>
        <begin position="21"/>
        <end position="42"/>
    </location>
</feature>
<feature type="domain" description="DUF7027" evidence="2">
    <location>
        <begin position="19"/>
        <end position="116"/>
    </location>
</feature>
<feature type="transmembrane region" description="Helical" evidence="1">
    <location>
        <begin position="54"/>
        <end position="79"/>
    </location>
</feature>
<dbReference type="Proteomes" id="UP000031036">
    <property type="component" value="Unassembled WGS sequence"/>
</dbReference>
<evidence type="ECO:0000313" key="4">
    <source>
        <dbReference type="Proteomes" id="UP000031036"/>
    </source>
</evidence>
<dbReference type="Pfam" id="PF22954">
    <property type="entry name" value="DUF7027"/>
    <property type="match status" value="1"/>
</dbReference>
<reference evidence="3 4" key="1">
    <citation type="submission" date="2014-11" db="EMBL/GenBank/DDBJ databases">
        <title>Genetic blueprint of the zoonotic pathogen Toxocara canis.</title>
        <authorList>
            <person name="Zhu X.-Q."/>
            <person name="Korhonen P.K."/>
            <person name="Cai H."/>
            <person name="Young N.D."/>
            <person name="Nejsum P."/>
            <person name="von Samson-Himmelstjerna G."/>
            <person name="Boag P.R."/>
            <person name="Tan P."/>
            <person name="Li Q."/>
            <person name="Min J."/>
            <person name="Yang Y."/>
            <person name="Wang X."/>
            <person name="Fang X."/>
            <person name="Hall R.S."/>
            <person name="Hofmann A."/>
            <person name="Sternberg P.W."/>
            <person name="Jex A.R."/>
            <person name="Gasser R.B."/>
        </authorList>
    </citation>
    <scope>NUCLEOTIDE SEQUENCE [LARGE SCALE GENOMIC DNA]</scope>
    <source>
        <strain evidence="3">PN_DK_2014</strain>
    </source>
</reference>